<gene>
    <name evidence="11" type="primary">Cfap206</name>
    <name evidence="11" type="ORF">FURFIG_R04025</name>
</gene>
<organism evidence="11 12">
    <name type="scientific">Furnarius figulus</name>
    <dbReference type="NCBI Taxonomy" id="463165"/>
    <lineage>
        <taxon>Eukaryota</taxon>
        <taxon>Metazoa</taxon>
        <taxon>Chordata</taxon>
        <taxon>Craniata</taxon>
        <taxon>Vertebrata</taxon>
        <taxon>Euteleostomi</taxon>
        <taxon>Archelosauria</taxon>
        <taxon>Archosauria</taxon>
        <taxon>Dinosauria</taxon>
        <taxon>Saurischia</taxon>
        <taxon>Theropoda</taxon>
        <taxon>Coelurosauria</taxon>
        <taxon>Aves</taxon>
        <taxon>Neognathae</taxon>
        <taxon>Neoaves</taxon>
        <taxon>Telluraves</taxon>
        <taxon>Australaves</taxon>
        <taxon>Passeriformes</taxon>
        <taxon>Furnariidae</taxon>
        <taxon>Furnarius</taxon>
    </lineage>
</organism>
<dbReference type="AlphaFoldDB" id="A0A7K5AWD4"/>
<keyword evidence="12" id="KW-1185">Reference proteome</keyword>
<evidence type="ECO:0000256" key="7">
    <source>
        <dbReference type="ARBA" id="ARBA00023212"/>
    </source>
</evidence>
<dbReference type="GO" id="GO:0036064">
    <property type="term" value="C:ciliary basal body"/>
    <property type="evidence" value="ECO:0007669"/>
    <property type="project" value="TreeGrafter"/>
</dbReference>
<evidence type="ECO:0000256" key="4">
    <source>
        <dbReference type="ARBA" id="ARBA00022490"/>
    </source>
</evidence>
<dbReference type="Proteomes" id="UP000529852">
    <property type="component" value="Unassembled WGS sequence"/>
</dbReference>
<protein>
    <recommendedName>
        <fullName evidence="3">Cilia- and flagella-associated protein 206</fullName>
    </recommendedName>
</protein>
<dbReference type="GO" id="GO:0005930">
    <property type="term" value="C:axoneme"/>
    <property type="evidence" value="ECO:0007669"/>
    <property type="project" value="UniProtKB-SubCell"/>
</dbReference>
<dbReference type="EMBL" id="VYZD01000234">
    <property type="protein sequence ID" value="NWR88095.1"/>
    <property type="molecule type" value="Genomic_DNA"/>
</dbReference>
<keyword evidence="6" id="KW-0969">Cilium</keyword>
<comment type="caution">
    <text evidence="11">The sequence shown here is derived from an EMBL/GenBank/DDBJ whole genome shotgun (WGS) entry which is preliminary data.</text>
</comment>
<proteinExistence type="inferred from homology"/>
<evidence type="ECO:0000256" key="9">
    <source>
        <dbReference type="ARBA" id="ARBA00045321"/>
    </source>
</evidence>
<feature type="region of interest" description="Disordered" evidence="10">
    <location>
        <begin position="577"/>
        <end position="602"/>
    </location>
</feature>
<feature type="non-terminal residue" evidence="11">
    <location>
        <position position="1"/>
    </location>
</feature>
<keyword evidence="5" id="KW-0970">Cilium biogenesis/degradation</keyword>
<name>A0A7K5AWD4_9FURN</name>
<evidence type="ECO:0000313" key="11">
    <source>
        <dbReference type="EMBL" id="NWR88095.1"/>
    </source>
</evidence>
<sequence>MAGQLSESVIKGIIRRVGLECAARGQTLSETLAAFMVRAVVLDPRNDFNMAQILTEKDVQNLIQLCVTRLLDTTNPSLSTIKMQVYFDMNYANRAELLQEQQRVLEGKLAPVVREITDSCPRVQEDMEKVYQNIVSYVLLSSSLGSPTDTETVREVTAALQSVFPQTEVTTFISLNKKDKEEQLKNLGMLVTGIRLYNKECGKGGSSIDDLPAILNEAIPSATQTVDEGLNTCHMLAHKYTALVESMQEDPHRYMQLSSFKLREAVFNVRQYEAFLCILLSDAITSAQEVESLNVQFAVTMMQLKNTVQDKISIDSKDVFPLFLELSKIWTSFQDEMLLLSFLTNMTNNLQEFLEIQSQLFPEEVLTPLLRGVTVKSDEERIRETMGTRVTVSDFENQEWLFPETTDNFDQLLIQYRSFCAHSIGVKGLTLPGNPDIGILKHKGKCYVFSSKEAAYAFAQDPDKFIQLNVEKAKEYAELIQLLELHHQFQYLVPRAQARIADKHLMKPTAKCDSSTQTDTHILPPTIVRSYEWNEWELRRKAIKLANLRRKLTHAMQTDLSHMKRENCTQVYLPKDVGTQTKRDNSSNVPKPQVFLKGLRGGSSPTTHMVKVDLTRAVDET</sequence>
<evidence type="ECO:0000256" key="3">
    <source>
        <dbReference type="ARBA" id="ARBA00021602"/>
    </source>
</evidence>
<dbReference type="GO" id="GO:0003356">
    <property type="term" value="P:regulation of cilium beat frequency"/>
    <property type="evidence" value="ECO:0007669"/>
    <property type="project" value="TreeGrafter"/>
</dbReference>
<evidence type="ECO:0000256" key="8">
    <source>
        <dbReference type="ARBA" id="ARBA00023273"/>
    </source>
</evidence>
<dbReference type="InterPro" id="IPR021897">
    <property type="entry name" value="FAP206"/>
</dbReference>
<evidence type="ECO:0000256" key="6">
    <source>
        <dbReference type="ARBA" id="ARBA00023069"/>
    </source>
</evidence>
<evidence type="ECO:0000256" key="2">
    <source>
        <dbReference type="ARBA" id="ARBA00010500"/>
    </source>
</evidence>
<evidence type="ECO:0000256" key="10">
    <source>
        <dbReference type="SAM" id="MobiDB-lite"/>
    </source>
</evidence>
<evidence type="ECO:0000256" key="5">
    <source>
        <dbReference type="ARBA" id="ARBA00022794"/>
    </source>
</evidence>
<keyword evidence="4" id="KW-0963">Cytoplasm</keyword>
<keyword evidence="7" id="KW-0206">Cytoskeleton</keyword>
<reference evidence="11 12" key="1">
    <citation type="submission" date="2019-09" db="EMBL/GenBank/DDBJ databases">
        <title>Bird 10,000 Genomes (B10K) Project - Family phase.</title>
        <authorList>
            <person name="Zhang G."/>
        </authorList>
    </citation>
    <scope>NUCLEOTIDE SEQUENCE [LARGE SCALE GENOMIC DNA]</scope>
    <source>
        <strain evidence="11">B10K-DU-003-06</strain>
    </source>
</reference>
<evidence type="ECO:0000313" key="12">
    <source>
        <dbReference type="Proteomes" id="UP000529852"/>
    </source>
</evidence>
<dbReference type="PANTHER" id="PTHR21442:SF0">
    <property type="entry name" value="CILIA- AND FLAGELLA-ASSOCIATED PROTEIN 206"/>
    <property type="match status" value="1"/>
</dbReference>
<comment type="similarity">
    <text evidence="2">Belongs to the CFAP206 family.</text>
</comment>
<accession>A0A7K5AWD4</accession>
<keyword evidence="8" id="KW-0966">Cell projection</keyword>
<dbReference type="PANTHER" id="PTHR21442">
    <property type="entry name" value="CILIA- AND FLAGELLA-ASSOCIATED PROTEIN 206"/>
    <property type="match status" value="1"/>
</dbReference>
<comment type="function">
    <text evidence="9">Essential for sperm motility and is involved in the regulation of the beating frequency of motile cilia on the epithelial cells of the respiratory tract. Required for the establishment of radial spokes in sperm flagella.</text>
</comment>
<dbReference type="GO" id="GO:1901317">
    <property type="term" value="P:regulation of flagellated sperm motility"/>
    <property type="evidence" value="ECO:0007669"/>
    <property type="project" value="TreeGrafter"/>
</dbReference>
<evidence type="ECO:0000256" key="1">
    <source>
        <dbReference type="ARBA" id="ARBA00004430"/>
    </source>
</evidence>
<comment type="subcellular location">
    <subcellularLocation>
        <location evidence="1">Cytoplasm</location>
        <location evidence="1">Cytoskeleton</location>
        <location evidence="1">Cilium axoneme</location>
    </subcellularLocation>
</comment>
<dbReference type="GO" id="GO:0007288">
    <property type="term" value="P:sperm axoneme assembly"/>
    <property type="evidence" value="ECO:0007669"/>
    <property type="project" value="TreeGrafter"/>
</dbReference>
<dbReference type="Pfam" id="PF12018">
    <property type="entry name" value="FAP206"/>
    <property type="match status" value="1"/>
</dbReference>
<feature type="non-terminal residue" evidence="11">
    <location>
        <position position="621"/>
    </location>
</feature>